<evidence type="ECO:0000259" key="2">
    <source>
        <dbReference type="Pfam" id="PF14368"/>
    </source>
</evidence>
<keyword evidence="3" id="KW-1185">Reference proteome</keyword>
<feature type="domain" description="Bifunctional inhibitor/plant lipid transfer protein/seed storage helical" evidence="2">
    <location>
        <begin position="14"/>
        <end position="114"/>
    </location>
</feature>
<feature type="signal peptide" evidence="1">
    <location>
        <begin position="1"/>
        <end position="27"/>
    </location>
</feature>
<feature type="chain" id="PRO_5010266287" evidence="1">
    <location>
        <begin position="28"/>
        <end position="128"/>
    </location>
</feature>
<dbReference type="Pfam" id="PF14368">
    <property type="entry name" value="LTP_2"/>
    <property type="match status" value="1"/>
</dbReference>
<dbReference type="PANTHER" id="PTHR33286">
    <property type="entry name" value="BIFUNCTIONAL INHIBITOR/LIPID-TRANSFER PROTEIN/SEED STORAGE 2S ALBUMIN SUPERFAMILY PROTEIN"/>
    <property type="match status" value="1"/>
</dbReference>
<dbReference type="AlphaFoldDB" id="A0A1S3EGD1"/>
<dbReference type="Proteomes" id="UP000087171">
    <property type="component" value="Unplaced"/>
</dbReference>
<name>A0A1S3EGD1_CICAR</name>
<dbReference type="InterPro" id="IPR016140">
    <property type="entry name" value="Bifunc_inhib/LTP/seed_store"/>
</dbReference>
<protein>
    <submittedName>
        <fullName evidence="4">Uncharacterized protein LOC101512697</fullName>
    </submittedName>
</protein>
<dbReference type="PANTHER" id="PTHR33286:SF1">
    <property type="entry name" value="OS01G0800600 PROTEIN"/>
    <property type="match status" value="1"/>
</dbReference>
<accession>A0A1S3EGD1</accession>
<dbReference type="OrthoDB" id="653734at2759"/>
<keyword evidence="1" id="KW-0732">Signal</keyword>
<organism evidence="3 4">
    <name type="scientific">Cicer arietinum</name>
    <name type="common">Chickpea</name>
    <name type="synonym">Garbanzo</name>
    <dbReference type="NCBI Taxonomy" id="3827"/>
    <lineage>
        <taxon>Eukaryota</taxon>
        <taxon>Viridiplantae</taxon>
        <taxon>Streptophyta</taxon>
        <taxon>Embryophyta</taxon>
        <taxon>Tracheophyta</taxon>
        <taxon>Spermatophyta</taxon>
        <taxon>Magnoliopsida</taxon>
        <taxon>eudicotyledons</taxon>
        <taxon>Gunneridae</taxon>
        <taxon>Pentapetalae</taxon>
        <taxon>rosids</taxon>
        <taxon>fabids</taxon>
        <taxon>Fabales</taxon>
        <taxon>Fabaceae</taxon>
        <taxon>Papilionoideae</taxon>
        <taxon>50 kb inversion clade</taxon>
        <taxon>NPAAA clade</taxon>
        <taxon>Hologalegina</taxon>
        <taxon>IRL clade</taxon>
        <taxon>Cicereae</taxon>
        <taxon>Cicer</taxon>
    </lineage>
</organism>
<gene>
    <name evidence="4" type="primary">LOC101512697</name>
</gene>
<dbReference type="SUPFAM" id="SSF47699">
    <property type="entry name" value="Bifunctional inhibitor/lipid-transfer protein/seed storage 2S albumin"/>
    <property type="match status" value="1"/>
</dbReference>
<evidence type="ECO:0000256" key="1">
    <source>
        <dbReference type="SAM" id="SignalP"/>
    </source>
</evidence>
<dbReference type="InterPro" id="IPR036312">
    <property type="entry name" value="Bifun_inhib/LTP/seed_sf"/>
</dbReference>
<dbReference type="PaxDb" id="3827-XP_004513389.1"/>
<reference evidence="4" key="1">
    <citation type="submission" date="2025-08" db="UniProtKB">
        <authorList>
            <consortium name="RefSeq"/>
        </authorList>
    </citation>
    <scope>IDENTIFICATION</scope>
    <source>
        <tissue evidence="4">Etiolated seedlings</tissue>
    </source>
</reference>
<proteinExistence type="predicted"/>
<dbReference type="RefSeq" id="XP_012574900.1">
    <property type="nucleotide sequence ID" value="XM_012719446.2"/>
</dbReference>
<evidence type="ECO:0000313" key="4">
    <source>
        <dbReference type="RefSeq" id="XP_012574900.1"/>
    </source>
</evidence>
<sequence length="128" mass="14565">MLGSNFKSIWLLAMLAMSLCHYQYVNAEDCENDIQGLNIECMVYMQKIGGQINPSDRCCDVIKTANVPCVCKNGLSRKLTFSPYPGTYADLINWKKVMYCFNYCGRPLPRGLKCDRFTVPWNATIQSN</sequence>
<dbReference type="Gene3D" id="1.10.110.10">
    <property type="entry name" value="Plant lipid-transfer and hydrophobic proteins"/>
    <property type="match status" value="1"/>
</dbReference>
<evidence type="ECO:0000313" key="3">
    <source>
        <dbReference type="Proteomes" id="UP000087171"/>
    </source>
</evidence>